<feature type="chain" id="PRO_5015362106" evidence="2">
    <location>
        <begin position="25"/>
        <end position="187"/>
    </location>
</feature>
<gene>
    <name evidence="3" type="ORF">NIES4072_69900</name>
</gene>
<sequence>MKINRLIPIVASSLIITIALKAQAQNAGDPVRGLQDLVNVRGRDGEAILQKRGYRFRWAEKSDDSTYSFWTQTKTDRCISVKTEQGRYVSLADTGTTADCDRGDRKRPQNTGNSSSRPLPDLIGARAGQAEGEVRQRGYTYRRNEKVSNTSVASFWVEGNSGRCVEIVTSNGRYQNIFYVDWHHCHR</sequence>
<evidence type="ECO:0000313" key="3">
    <source>
        <dbReference type="EMBL" id="GBG23278.1"/>
    </source>
</evidence>
<protein>
    <submittedName>
        <fullName evidence="3">Uncharacterized protein</fullName>
    </submittedName>
</protein>
<comment type="caution">
    <text evidence="3">The sequence shown here is derived from an EMBL/GenBank/DDBJ whole genome shotgun (WGS) entry which is preliminary data.</text>
</comment>
<dbReference type="AlphaFoldDB" id="A0A2R5G0N7"/>
<dbReference type="EMBL" id="BDUD01000002">
    <property type="protein sequence ID" value="GBG23278.1"/>
    <property type="molecule type" value="Genomic_DNA"/>
</dbReference>
<evidence type="ECO:0000313" key="4">
    <source>
        <dbReference type="Proteomes" id="UP000245124"/>
    </source>
</evidence>
<dbReference type="RefSeq" id="WP_109013163.1">
    <property type="nucleotide sequence ID" value="NZ_BDUD01000002.1"/>
</dbReference>
<dbReference type="OrthoDB" id="5815858at2"/>
<proteinExistence type="predicted"/>
<keyword evidence="4" id="KW-1185">Reference proteome</keyword>
<feature type="signal peptide" evidence="2">
    <location>
        <begin position="1"/>
        <end position="24"/>
    </location>
</feature>
<reference evidence="3 4" key="1">
    <citation type="submission" date="2017-06" db="EMBL/GenBank/DDBJ databases">
        <title>Genome sequencing of cyanobaciteial culture collection at National Institute for Environmental Studies (NIES).</title>
        <authorList>
            <person name="Hirose Y."/>
            <person name="Shimura Y."/>
            <person name="Fujisawa T."/>
            <person name="Nakamura Y."/>
            <person name="Kawachi M."/>
        </authorList>
    </citation>
    <scope>NUCLEOTIDE SEQUENCE [LARGE SCALE GENOMIC DNA]</scope>
    <source>
        <strain evidence="3 4">NIES-4072</strain>
    </source>
</reference>
<feature type="region of interest" description="Disordered" evidence="1">
    <location>
        <begin position="97"/>
        <end position="135"/>
    </location>
</feature>
<evidence type="ECO:0000256" key="2">
    <source>
        <dbReference type="SAM" id="SignalP"/>
    </source>
</evidence>
<accession>A0A2R5G0N7</accession>
<keyword evidence="2" id="KW-0732">Signal</keyword>
<evidence type="ECO:0000256" key="1">
    <source>
        <dbReference type="SAM" id="MobiDB-lite"/>
    </source>
</evidence>
<dbReference type="Proteomes" id="UP000245124">
    <property type="component" value="Unassembled WGS sequence"/>
</dbReference>
<organism evidence="3 4">
    <name type="scientific">Nostoc commune NIES-4072</name>
    <dbReference type="NCBI Taxonomy" id="2005467"/>
    <lineage>
        <taxon>Bacteria</taxon>
        <taxon>Bacillati</taxon>
        <taxon>Cyanobacteriota</taxon>
        <taxon>Cyanophyceae</taxon>
        <taxon>Nostocales</taxon>
        <taxon>Nostocaceae</taxon>
        <taxon>Nostoc</taxon>
    </lineage>
</organism>
<name>A0A2R5G0N7_NOSCO</name>